<organism evidence="1 2">
    <name type="scientific">Cupriavidus basilensis</name>
    <dbReference type="NCBI Taxonomy" id="68895"/>
    <lineage>
        <taxon>Bacteria</taxon>
        <taxon>Pseudomonadati</taxon>
        <taxon>Pseudomonadota</taxon>
        <taxon>Betaproteobacteria</taxon>
        <taxon>Burkholderiales</taxon>
        <taxon>Burkholderiaceae</taxon>
        <taxon>Cupriavidus</taxon>
    </lineage>
</organism>
<keyword evidence="1" id="KW-0326">Glycosidase</keyword>
<proteinExistence type="predicted"/>
<protein>
    <submittedName>
        <fullName evidence="1">Beta-galactosidase</fullName>
        <ecNumber evidence="1">3.2.1.23</ecNumber>
    </submittedName>
</protein>
<dbReference type="AlphaFoldDB" id="A0A0C4Y916"/>
<dbReference type="GO" id="GO:0004565">
    <property type="term" value="F:beta-galactosidase activity"/>
    <property type="evidence" value="ECO:0007669"/>
    <property type="project" value="UniProtKB-EC"/>
</dbReference>
<keyword evidence="2" id="KW-1185">Reference proteome</keyword>
<gene>
    <name evidence="1" type="ORF">RR42_m2056</name>
</gene>
<evidence type="ECO:0000313" key="2">
    <source>
        <dbReference type="Proteomes" id="UP000031843"/>
    </source>
</evidence>
<reference evidence="1 2" key="1">
    <citation type="journal article" date="2015" name="Genome Announc.">
        <title>Complete Genome Sequence of Cupriavidus basilensis 4G11, Isolated from the Oak Ridge Field Research Center Site.</title>
        <authorList>
            <person name="Ray J."/>
            <person name="Waters R.J."/>
            <person name="Skerker J.M."/>
            <person name="Kuehl J.V."/>
            <person name="Price M.N."/>
            <person name="Huang J."/>
            <person name="Chakraborty R."/>
            <person name="Arkin A.P."/>
            <person name="Deutschbauer A."/>
        </authorList>
    </citation>
    <scope>NUCLEOTIDE SEQUENCE [LARGE SCALE GENOMIC DNA]</scope>
    <source>
        <strain evidence="1">4G11</strain>
    </source>
</reference>
<dbReference type="OrthoDB" id="8951507at2"/>
<sequence>MGALQASAFPNGMSAQQQFSAGSTTLNVDLGNADPGIINAYVYGIGDVVPANSPAYAPAGGLLATYATFLDWVDLGAMVNPNLASQVNQAAAALNTAQTTFNNVQVAAYTAYGAYKNVNPTPPAFQTWVQQSYPSYLSANNALIGAASAYDEIMIQAYGAGYSVVQQARAKVGINGAQSMSLQNPYNMPVKIGSVAPAGSQPVVIGGTNPVPANNLISAFAPSYALQAFSTKYAEWQQASVAGKNNAGASISVTSASKTYDFDEFGWSTSVDASLFGDFFSFFGSGSASGQKTSVNTASTDFSLTVDFTGFGTFPVGPGLWWDNGALVSTYHQRLKPGAPAFFGDSGALARMPTQIVVGFQPTVTLKMAASDYSNVKNSWQAQATASIGIGPFRLGSATVSTYGTKQDIKWDDASATVTIGPVSSTLPILLGVVSQKLGT</sequence>
<name>A0A0C4Y916_9BURK</name>
<evidence type="ECO:0000313" key="1">
    <source>
        <dbReference type="EMBL" id="AJG19448.1"/>
    </source>
</evidence>
<accession>A0A0C4Y916</accession>
<dbReference type="Proteomes" id="UP000031843">
    <property type="component" value="Chromosome main"/>
</dbReference>
<keyword evidence="1" id="KW-0378">Hydrolase</keyword>
<dbReference type="KEGG" id="cbw:RR42_m2056"/>
<dbReference type="EC" id="3.2.1.23" evidence="1"/>
<dbReference type="STRING" id="68895.RR42_m2056"/>
<dbReference type="EMBL" id="CP010536">
    <property type="protein sequence ID" value="AJG19448.1"/>
    <property type="molecule type" value="Genomic_DNA"/>
</dbReference>